<dbReference type="Proteomes" id="UP001235939">
    <property type="component" value="Chromosome 23"/>
</dbReference>
<gene>
    <name evidence="3" type="ORF">LAZ67_23001770</name>
</gene>
<evidence type="ECO:0000259" key="2">
    <source>
        <dbReference type="PROSITE" id="PS50994"/>
    </source>
</evidence>
<dbReference type="PANTHER" id="PTHR37984:SF7">
    <property type="entry name" value="INTEGRASE CATALYTIC DOMAIN-CONTAINING PROTEIN"/>
    <property type="match status" value="1"/>
</dbReference>
<feature type="region of interest" description="Disordered" evidence="1">
    <location>
        <begin position="116"/>
        <end position="156"/>
    </location>
</feature>
<feature type="domain" description="Integrase catalytic" evidence="2">
    <location>
        <begin position="1"/>
        <end position="81"/>
    </location>
</feature>
<reference evidence="3 4" key="1">
    <citation type="submission" date="2022-03" db="EMBL/GenBank/DDBJ databases">
        <title>A chromosomal length assembly of Cordylochernes scorpioides.</title>
        <authorList>
            <person name="Zeh D."/>
            <person name="Zeh J."/>
        </authorList>
    </citation>
    <scope>NUCLEOTIDE SEQUENCE [LARGE SCALE GENOMIC DNA]</scope>
    <source>
        <strain evidence="3">IN4F17</strain>
        <tissue evidence="3">Whole Body</tissue>
    </source>
</reference>
<proteinExistence type="predicted"/>
<organism evidence="3 4">
    <name type="scientific">Cordylochernes scorpioides</name>
    <dbReference type="NCBI Taxonomy" id="51811"/>
    <lineage>
        <taxon>Eukaryota</taxon>
        <taxon>Metazoa</taxon>
        <taxon>Ecdysozoa</taxon>
        <taxon>Arthropoda</taxon>
        <taxon>Chelicerata</taxon>
        <taxon>Arachnida</taxon>
        <taxon>Pseudoscorpiones</taxon>
        <taxon>Cheliferoidea</taxon>
        <taxon>Chernetidae</taxon>
        <taxon>Cordylochernes</taxon>
    </lineage>
</organism>
<dbReference type="InterPro" id="IPR050951">
    <property type="entry name" value="Retrovirus_Pol_polyprotein"/>
</dbReference>
<dbReference type="InterPro" id="IPR036397">
    <property type="entry name" value="RNaseH_sf"/>
</dbReference>
<feature type="compositionally biased region" description="Polar residues" evidence="1">
    <location>
        <begin position="141"/>
        <end position="156"/>
    </location>
</feature>
<protein>
    <submittedName>
        <fullName evidence="3">K02A2.6-like</fullName>
    </submittedName>
</protein>
<accession>A0ABY6LTZ3</accession>
<dbReference type="InterPro" id="IPR012337">
    <property type="entry name" value="RNaseH-like_sf"/>
</dbReference>
<sequence length="156" mass="17572">MIVDYYSRYPEVIKVSSTSTRDSTSVKIYLCETHGIPEIIITGSEPPFTSQDFANFTNELEIEHKTSSPGYPKANGLVKRMTNAKTNNGWRPATIIREANQSRSYIIRNNDGRMLKRNRVRPRSYPVGQRRSSESLPQLDPTPSTSSESSGQKETA</sequence>
<evidence type="ECO:0000256" key="1">
    <source>
        <dbReference type="SAM" id="MobiDB-lite"/>
    </source>
</evidence>
<dbReference type="InterPro" id="IPR001584">
    <property type="entry name" value="Integrase_cat-core"/>
</dbReference>
<dbReference type="Pfam" id="PF00665">
    <property type="entry name" value="rve"/>
    <property type="match status" value="1"/>
</dbReference>
<name>A0ABY6LTZ3_9ARAC</name>
<dbReference type="EMBL" id="CP092885">
    <property type="protein sequence ID" value="UYV83627.1"/>
    <property type="molecule type" value="Genomic_DNA"/>
</dbReference>
<dbReference type="SUPFAM" id="SSF53098">
    <property type="entry name" value="Ribonuclease H-like"/>
    <property type="match status" value="1"/>
</dbReference>
<evidence type="ECO:0000313" key="4">
    <source>
        <dbReference type="Proteomes" id="UP001235939"/>
    </source>
</evidence>
<dbReference type="PANTHER" id="PTHR37984">
    <property type="entry name" value="PROTEIN CBG26694"/>
    <property type="match status" value="1"/>
</dbReference>
<keyword evidence="4" id="KW-1185">Reference proteome</keyword>
<dbReference type="PROSITE" id="PS50994">
    <property type="entry name" value="INTEGRASE"/>
    <property type="match status" value="1"/>
</dbReference>
<evidence type="ECO:0000313" key="3">
    <source>
        <dbReference type="EMBL" id="UYV83627.1"/>
    </source>
</evidence>
<dbReference type="Gene3D" id="3.30.420.10">
    <property type="entry name" value="Ribonuclease H-like superfamily/Ribonuclease H"/>
    <property type="match status" value="1"/>
</dbReference>